<dbReference type="InterPro" id="IPR036188">
    <property type="entry name" value="FAD/NAD-bd_sf"/>
</dbReference>
<dbReference type="Pfam" id="PF01494">
    <property type="entry name" value="FAD_binding_3"/>
    <property type="match status" value="1"/>
</dbReference>
<gene>
    <name evidence="2" type="ORF">GCM10007392_01410</name>
</gene>
<organism evidence="2 3">
    <name type="scientific">Saccharospirillum salsuginis</name>
    <dbReference type="NCBI Taxonomy" id="418750"/>
    <lineage>
        <taxon>Bacteria</taxon>
        <taxon>Pseudomonadati</taxon>
        <taxon>Pseudomonadota</taxon>
        <taxon>Gammaproteobacteria</taxon>
        <taxon>Oceanospirillales</taxon>
        <taxon>Saccharospirillaceae</taxon>
        <taxon>Saccharospirillum</taxon>
    </lineage>
</organism>
<protein>
    <recommendedName>
        <fullName evidence="1">FAD-binding domain-containing protein</fullName>
    </recommendedName>
</protein>
<reference evidence="2" key="2">
    <citation type="submission" date="2020-09" db="EMBL/GenBank/DDBJ databases">
        <authorList>
            <person name="Sun Q."/>
            <person name="Kim S."/>
        </authorList>
    </citation>
    <scope>NUCLEOTIDE SEQUENCE</scope>
    <source>
        <strain evidence="2">KCTC 22169</strain>
    </source>
</reference>
<evidence type="ECO:0000313" key="2">
    <source>
        <dbReference type="EMBL" id="GGX38883.1"/>
    </source>
</evidence>
<dbReference type="InterPro" id="IPR002938">
    <property type="entry name" value="FAD-bd"/>
</dbReference>
<dbReference type="EMBL" id="BMXR01000001">
    <property type="protein sequence ID" value="GGX38883.1"/>
    <property type="molecule type" value="Genomic_DNA"/>
</dbReference>
<dbReference type="AlphaFoldDB" id="A0A918N5F8"/>
<dbReference type="SUPFAM" id="SSF51905">
    <property type="entry name" value="FAD/NAD(P)-binding domain"/>
    <property type="match status" value="1"/>
</dbReference>
<reference evidence="2" key="1">
    <citation type="journal article" date="2014" name="Int. J. Syst. Evol. Microbiol.">
        <title>Complete genome sequence of Corynebacterium casei LMG S-19264T (=DSM 44701T), isolated from a smear-ripened cheese.</title>
        <authorList>
            <consortium name="US DOE Joint Genome Institute (JGI-PGF)"/>
            <person name="Walter F."/>
            <person name="Albersmeier A."/>
            <person name="Kalinowski J."/>
            <person name="Ruckert C."/>
        </authorList>
    </citation>
    <scope>NUCLEOTIDE SEQUENCE</scope>
    <source>
        <strain evidence="2">KCTC 22169</strain>
    </source>
</reference>
<keyword evidence="3" id="KW-1185">Reference proteome</keyword>
<dbReference type="Gene3D" id="3.50.50.60">
    <property type="entry name" value="FAD/NAD(P)-binding domain"/>
    <property type="match status" value="1"/>
</dbReference>
<dbReference type="GO" id="GO:0071949">
    <property type="term" value="F:FAD binding"/>
    <property type="evidence" value="ECO:0007669"/>
    <property type="project" value="InterPro"/>
</dbReference>
<dbReference type="InterPro" id="IPR050816">
    <property type="entry name" value="Flavin-dep_Halogenase_NPB"/>
</dbReference>
<dbReference type="Proteomes" id="UP000626148">
    <property type="component" value="Unassembled WGS sequence"/>
</dbReference>
<name>A0A918N5F8_9GAMM</name>
<accession>A0A918N5F8</accession>
<comment type="caution">
    <text evidence="2">The sequence shown here is derived from an EMBL/GenBank/DDBJ whole genome shotgun (WGS) entry which is preliminary data.</text>
</comment>
<proteinExistence type="predicted"/>
<sequence length="362" mass="40175">MIVGAGPAGSATALALLGAGVDRIVLIDNPKPRPFSIGESAAPDVATKLRLLGCSDNLADLGHTPYQANLSRWGGERRYDDFLHRATGHGWHLDRARFDRDLRDQAADRGATTMRPAKLEHLTFEADQWQLMVQQEQRTHRVRCRYLVDASGRHSALARQLGAERKRIDTLTALAWTVPDGTALSGLSMVESCAEGWWYATCLPNGQGVVSLMSDADLIRQHNLRDSETLRHLWRHSVELKRWLPPSDAASIDPVAFAAHSGFLTQPVGPGWIAVGDAMAAFDPLASAGIANALGDTLAARPAILGWLEQHSLAPAEAYADRANSGIERFLREWLLQYSRETQWLDQPFWQRRRKTHEKAFR</sequence>
<feature type="domain" description="FAD-binding" evidence="1">
    <location>
        <begin position="1"/>
        <end position="188"/>
    </location>
</feature>
<dbReference type="Gene3D" id="3.30.9.100">
    <property type="match status" value="1"/>
</dbReference>
<dbReference type="PANTHER" id="PTHR43747:SF1">
    <property type="entry name" value="SLR1998 PROTEIN"/>
    <property type="match status" value="1"/>
</dbReference>
<evidence type="ECO:0000313" key="3">
    <source>
        <dbReference type="Proteomes" id="UP000626148"/>
    </source>
</evidence>
<evidence type="ECO:0000259" key="1">
    <source>
        <dbReference type="Pfam" id="PF01494"/>
    </source>
</evidence>
<dbReference type="PANTHER" id="PTHR43747">
    <property type="entry name" value="FAD-BINDING PROTEIN"/>
    <property type="match status" value="1"/>
</dbReference>